<evidence type="ECO:0000256" key="1">
    <source>
        <dbReference type="ARBA" id="ARBA00005791"/>
    </source>
</evidence>
<evidence type="ECO:0000256" key="4">
    <source>
        <dbReference type="ARBA" id="ARBA00023284"/>
    </source>
</evidence>
<evidence type="ECO:0000313" key="9">
    <source>
        <dbReference type="EMBL" id="EKT60244.1"/>
    </source>
</evidence>
<dbReference type="CDD" id="cd03019">
    <property type="entry name" value="DsbA_DsbA"/>
    <property type="match status" value="1"/>
</dbReference>
<dbReference type="GO" id="GO:0016491">
    <property type="term" value="F:oxidoreductase activity"/>
    <property type="evidence" value="ECO:0007669"/>
    <property type="project" value="InterPro"/>
</dbReference>
<evidence type="ECO:0000313" key="10">
    <source>
        <dbReference type="Proteomes" id="UP000009336"/>
    </source>
</evidence>
<dbReference type="Proteomes" id="UP000009336">
    <property type="component" value="Unassembled WGS sequence"/>
</dbReference>
<protein>
    <recommendedName>
        <fullName evidence="5">Thiol:disulfide interchange protein</fullName>
    </recommendedName>
</protein>
<dbReference type="OrthoDB" id="9784896at2"/>
<keyword evidence="2 7" id="KW-0732">Signal</keyword>
<organism evidence="9 10">
    <name type="scientific">Providencia burhodogranariea DSM 19968</name>
    <dbReference type="NCBI Taxonomy" id="1141662"/>
    <lineage>
        <taxon>Bacteria</taxon>
        <taxon>Pseudomonadati</taxon>
        <taxon>Pseudomonadota</taxon>
        <taxon>Gammaproteobacteria</taxon>
        <taxon>Enterobacterales</taxon>
        <taxon>Morganellaceae</taxon>
        <taxon>Providencia</taxon>
    </lineage>
</organism>
<dbReference type="STRING" id="1141662.OOA_12545"/>
<dbReference type="PANTHER" id="PTHR35891:SF2">
    <property type="entry name" value="THIOL:DISULFIDE INTERCHANGE PROTEIN DSBA"/>
    <property type="match status" value="1"/>
</dbReference>
<reference evidence="9 10" key="1">
    <citation type="journal article" date="2012" name="BMC Genomics">
        <title>Comparative genomics of bacteria in the genus Providencia isolated from wild Drosophila melanogaster.</title>
        <authorList>
            <person name="Galac M.R."/>
            <person name="Lazzaro B.P."/>
        </authorList>
    </citation>
    <scope>NUCLEOTIDE SEQUENCE [LARGE SCALE GENOMIC DNA]</scope>
    <source>
        <strain evidence="9 10">DSM 19968</strain>
    </source>
</reference>
<evidence type="ECO:0000256" key="3">
    <source>
        <dbReference type="ARBA" id="ARBA00023157"/>
    </source>
</evidence>
<feature type="chain" id="PRO_5003923496" description="Thiol:disulfide interchange protein" evidence="7">
    <location>
        <begin position="23"/>
        <end position="207"/>
    </location>
</feature>
<feature type="domain" description="DSBA-like thioredoxin" evidence="8">
    <location>
        <begin position="42"/>
        <end position="182"/>
    </location>
</feature>
<evidence type="ECO:0000256" key="5">
    <source>
        <dbReference type="PIRNR" id="PIRNR001488"/>
    </source>
</evidence>
<comment type="subcellular location">
    <subcellularLocation>
        <location evidence="5">Periplasm</location>
    </subcellularLocation>
</comment>
<dbReference type="PATRIC" id="fig|1141662.3.peg.2546"/>
<dbReference type="Gene3D" id="3.40.30.10">
    <property type="entry name" value="Glutaredoxin"/>
    <property type="match status" value="1"/>
</dbReference>
<keyword evidence="4" id="KW-0676">Redox-active center</keyword>
<keyword evidence="3 5" id="KW-1015">Disulfide bond</keyword>
<feature type="signal peptide" evidence="7">
    <location>
        <begin position="1"/>
        <end position="22"/>
    </location>
</feature>
<keyword evidence="5" id="KW-0574">Periplasm</keyword>
<evidence type="ECO:0000256" key="7">
    <source>
        <dbReference type="SAM" id="SignalP"/>
    </source>
</evidence>
<dbReference type="EMBL" id="AKKL01000034">
    <property type="protein sequence ID" value="EKT60244.1"/>
    <property type="molecule type" value="Genomic_DNA"/>
</dbReference>
<dbReference type="InterPro" id="IPR023205">
    <property type="entry name" value="DsbA/DsbL"/>
</dbReference>
<accession>K8WI69</accession>
<sequence length="207" mass="23142">MKIKLKHIAIFSMLLSISAAQAASEKSAYVMLNSPVAEAPSVVEFFSFYCGPCYLFNHNYNVDKAVSKALPKDIKLTKYHVGAMGKLGNELTEAWSIAMALDVEDKIEPLLFDAQMNKKINNSDDIKVIFKSIGISSDVYDEMKGSEKVKDLTFKQNEAVKSFNVTSTPSFYVSGKYKIENQNVPHTNIEDYASNYADLINKLLVKE</sequence>
<comment type="caution">
    <text evidence="9">The sequence shown here is derived from an EMBL/GenBank/DDBJ whole genome shotgun (WGS) entry which is preliminary data.</text>
</comment>
<feature type="disulfide bond" description="Redox-active" evidence="6">
    <location>
        <begin position="50"/>
        <end position="53"/>
    </location>
</feature>
<gene>
    <name evidence="9" type="ORF">OOA_12545</name>
</gene>
<dbReference type="PROSITE" id="PS00194">
    <property type="entry name" value="THIOREDOXIN_1"/>
    <property type="match status" value="1"/>
</dbReference>
<dbReference type="RefSeq" id="WP_008912503.1">
    <property type="nucleotide sequence ID" value="NZ_KB233223.1"/>
</dbReference>
<dbReference type="InterPro" id="IPR036249">
    <property type="entry name" value="Thioredoxin-like_sf"/>
</dbReference>
<evidence type="ECO:0000256" key="6">
    <source>
        <dbReference type="PIRSR" id="PIRSR001488-1"/>
    </source>
</evidence>
<dbReference type="Pfam" id="PF01323">
    <property type="entry name" value="DSBA"/>
    <property type="match status" value="1"/>
</dbReference>
<keyword evidence="10" id="KW-1185">Reference proteome</keyword>
<dbReference type="SUPFAM" id="SSF52833">
    <property type="entry name" value="Thioredoxin-like"/>
    <property type="match status" value="1"/>
</dbReference>
<evidence type="ECO:0000256" key="2">
    <source>
        <dbReference type="ARBA" id="ARBA00022729"/>
    </source>
</evidence>
<dbReference type="InterPro" id="IPR001853">
    <property type="entry name" value="DSBA-like_thioredoxin_dom"/>
</dbReference>
<dbReference type="AlphaFoldDB" id="K8WI69"/>
<name>K8WI69_9GAMM</name>
<dbReference type="GO" id="GO:0042597">
    <property type="term" value="C:periplasmic space"/>
    <property type="evidence" value="ECO:0007669"/>
    <property type="project" value="UniProtKB-SubCell"/>
</dbReference>
<dbReference type="HOGENOM" id="CLU_088255_2_0_6"/>
<evidence type="ECO:0000259" key="8">
    <source>
        <dbReference type="Pfam" id="PF01323"/>
    </source>
</evidence>
<dbReference type="InterPro" id="IPR050824">
    <property type="entry name" value="Thiol_disulfide_DsbA"/>
</dbReference>
<proteinExistence type="inferred from homology"/>
<dbReference type="PIRSF" id="PIRSF001488">
    <property type="entry name" value="Tdi_protein"/>
    <property type="match status" value="1"/>
</dbReference>
<dbReference type="InterPro" id="IPR017937">
    <property type="entry name" value="Thioredoxin_CS"/>
</dbReference>
<comment type="similarity">
    <text evidence="1">Belongs to the thioredoxin family. DsbA subfamily.</text>
</comment>
<dbReference type="PANTHER" id="PTHR35891">
    <property type="entry name" value="THIOL:DISULFIDE INTERCHANGE PROTEIN DSBA"/>
    <property type="match status" value="1"/>
</dbReference>
<dbReference type="eggNOG" id="COG0526">
    <property type="taxonomic scope" value="Bacteria"/>
</dbReference>